<name>A0A7G2C8H2_9TRYP</name>
<dbReference type="EMBL" id="LR877150">
    <property type="protein sequence ID" value="CAD2216028.1"/>
    <property type="molecule type" value="Genomic_DNA"/>
</dbReference>
<keyword evidence="3" id="KW-1185">Reference proteome</keyword>
<feature type="compositionally biased region" description="Basic residues" evidence="1">
    <location>
        <begin position="288"/>
        <end position="303"/>
    </location>
</feature>
<dbReference type="VEuPathDB" id="TriTrypDB:ADEAN_000348600"/>
<dbReference type="Proteomes" id="UP000515908">
    <property type="component" value="Chromosome 06"/>
</dbReference>
<feature type="region of interest" description="Disordered" evidence="1">
    <location>
        <begin position="47"/>
        <end position="149"/>
    </location>
</feature>
<feature type="region of interest" description="Disordered" evidence="1">
    <location>
        <begin position="231"/>
        <end position="349"/>
    </location>
</feature>
<gene>
    <name evidence="2" type="ORF">ADEAN_000348600</name>
</gene>
<proteinExistence type="predicted"/>
<evidence type="ECO:0000313" key="2">
    <source>
        <dbReference type="EMBL" id="CAD2216028.1"/>
    </source>
</evidence>
<feature type="compositionally biased region" description="Polar residues" evidence="1">
    <location>
        <begin position="67"/>
        <end position="85"/>
    </location>
</feature>
<evidence type="ECO:0000256" key="1">
    <source>
        <dbReference type="SAM" id="MobiDB-lite"/>
    </source>
</evidence>
<dbReference type="AlphaFoldDB" id="A0A7G2C8H2"/>
<accession>A0A7G2C8H2</accession>
<reference evidence="2 3" key="1">
    <citation type="submission" date="2020-08" db="EMBL/GenBank/DDBJ databases">
        <authorList>
            <person name="Newling K."/>
            <person name="Davey J."/>
            <person name="Forrester S."/>
        </authorList>
    </citation>
    <scope>NUCLEOTIDE SEQUENCE [LARGE SCALE GENOMIC DNA]</scope>
    <source>
        <strain evidence="3">Crithidia deanei Carvalho (ATCC PRA-265)</strain>
    </source>
</reference>
<organism evidence="2 3">
    <name type="scientific">Angomonas deanei</name>
    <dbReference type="NCBI Taxonomy" id="59799"/>
    <lineage>
        <taxon>Eukaryota</taxon>
        <taxon>Discoba</taxon>
        <taxon>Euglenozoa</taxon>
        <taxon>Kinetoplastea</taxon>
        <taxon>Metakinetoplastina</taxon>
        <taxon>Trypanosomatida</taxon>
        <taxon>Trypanosomatidae</taxon>
        <taxon>Strigomonadinae</taxon>
        <taxon>Angomonas</taxon>
    </lineage>
</organism>
<protein>
    <submittedName>
        <fullName evidence="2">Uncharacterized protein</fullName>
    </submittedName>
</protein>
<sequence length="349" mass="38465">MALENVDTDRCLSEYETAFHASEDCLGPQHPTTQLIQRNWRRYQQQHQPASWATRSPYAAAGRHRVSTSAPNYAATSPVSRSRPQQEYGYGGMASSTRPSPPQDLHANTTRKRTPSGVSPIPTNTSPGRLRGESTYRTSRRRVTKGGGFMSSLPAAREIYGPSAPTSYALNHPPTVVAVAAAVPPHQRTRWATPLPPAAGPPLDDPPSDPMGRSCISDGRGRTPAALARMPPRPAVTAPPAETHQTAAGESPRQGGRTTWSTIDRGSPRAGRCHSRPRCHPLPPTPRRWSRRRKRRSRFRRRWQPLMPWASSLPGTGQRQRTTRTRTSLPKSCGTLRPRRESPPPFCNG</sequence>
<evidence type="ECO:0000313" key="3">
    <source>
        <dbReference type="Proteomes" id="UP000515908"/>
    </source>
</evidence>